<evidence type="ECO:0000313" key="2">
    <source>
        <dbReference type="EMBL" id="QHS81574.1"/>
    </source>
</evidence>
<proteinExistence type="predicted"/>
<feature type="transmembrane region" description="Helical" evidence="1">
    <location>
        <begin position="124"/>
        <end position="147"/>
    </location>
</feature>
<feature type="transmembrane region" description="Helical" evidence="1">
    <location>
        <begin position="167"/>
        <end position="184"/>
    </location>
</feature>
<feature type="transmembrane region" description="Helical" evidence="1">
    <location>
        <begin position="191"/>
        <end position="211"/>
    </location>
</feature>
<dbReference type="AlphaFoldDB" id="A0A6C0AP47"/>
<sequence>MGSVISAVSQPVIGGKDMTPTTWYQNIVPNFVQPIGGSIIEIGRLFPDSIIFGSLLLYFLTQNMAYGIFTVFLMETSLIHKAISFVFDKTSGGRNASNTNGPPRTTDMKCRSGFRTSRIEFERAFLGGGYPSVPMFFFGSIASYLLMADLSFKETLDSMGLDWQGRFTFATIMITFVSVAAIMSRIGCDPLTELGIAFAVGIAVGVAMYYLNSRVFGMESMNFLGLPYLIDKSKTDNPLYTCTSIKQGSEEENA</sequence>
<evidence type="ECO:0000256" key="1">
    <source>
        <dbReference type="SAM" id="Phobius"/>
    </source>
</evidence>
<reference evidence="2" key="1">
    <citation type="journal article" date="2020" name="Nature">
        <title>Giant virus diversity and host interactions through global metagenomics.</title>
        <authorList>
            <person name="Schulz F."/>
            <person name="Roux S."/>
            <person name="Paez-Espino D."/>
            <person name="Jungbluth S."/>
            <person name="Walsh D.A."/>
            <person name="Denef V.J."/>
            <person name="McMahon K.D."/>
            <person name="Konstantinidis K.T."/>
            <person name="Eloe-Fadrosh E.A."/>
            <person name="Kyrpides N.C."/>
            <person name="Woyke T."/>
        </authorList>
    </citation>
    <scope>NUCLEOTIDE SEQUENCE</scope>
    <source>
        <strain evidence="2">GVMAG-S-1101164-72</strain>
    </source>
</reference>
<keyword evidence="1" id="KW-0472">Membrane</keyword>
<feature type="transmembrane region" description="Helical" evidence="1">
    <location>
        <begin position="50"/>
        <end position="74"/>
    </location>
</feature>
<organism evidence="2">
    <name type="scientific">viral metagenome</name>
    <dbReference type="NCBI Taxonomy" id="1070528"/>
    <lineage>
        <taxon>unclassified sequences</taxon>
        <taxon>metagenomes</taxon>
        <taxon>organismal metagenomes</taxon>
    </lineage>
</organism>
<keyword evidence="1" id="KW-1133">Transmembrane helix</keyword>
<protein>
    <submittedName>
        <fullName evidence="2">Uncharacterized protein</fullName>
    </submittedName>
</protein>
<keyword evidence="1" id="KW-0812">Transmembrane</keyword>
<accession>A0A6C0AP47</accession>
<name>A0A6C0AP47_9ZZZZ</name>
<dbReference type="EMBL" id="MN740758">
    <property type="protein sequence ID" value="QHS81574.1"/>
    <property type="molecule type" value="Genomic_DNA"/>
</dbReference>